<evidence type="ECO:0000313" key="2">
    <source>
        <dbReference type="Proteomes" id="UP000596329"/>
    </source>
</evidence>
<dbReference type="EMBL" id="CP059075">
    <property type="protein sequence ID" value="QRE04657.1"/>
    <property type="molecule type" value="Genomic_DNA"/>
</dbReference>
<accession>A0A7U2NGI6</accession>
<dbReference type="RefSeq" id="WP_063742321.1">
    <property type="nucleotide sequence ID" value="NZ_CP059075.1"/>
</dbReference>
<proteinExistence type="predicted"/>
<protein>
    <submittedName>
        <fullName evidence="1">Uncharacterized protein</fullName>
    </submittedName>
</protein>
<organism evidence="1 2">
    <name type="scientific">Flavobacterium psychrophilum</name>
    <dbReference type="NCBI Taxonomy" id="96345"/>
    <lineage>
        <taxon>Bacteria</taxon>
        <taxon>Pseudomonadati</taxon>
        <taxon>Bacteroidota</taxon>
        <taxon>Flavobacteriia</taxon>
        <taxon>Flavobacteriales</taxon>
        <taxon>Flavobacteriaceae</taxon>
        <taxon>Flavobacterium</taxon>
    </lineage>
</organism>
<evidence type="ECO:0000313" key="1">
    <source>
        <dbReference type="EMBL" id="QRE04657.1"/>
    </source>
</evidence>
<gene>
    <name evidence="1" type="ORF">H0H26_03380</name>
</gene>
<name>A0A7U2NGI6_FLAPS</name>
<reference evidence="1 2" key="1">
    <citation type="submission" date="2020-07" db="EMBL/GenBank/DDBJ databases">
        <title>Genomic characterization of Flavobacterium psychrophilum strains.</title>
        <authorList>
            <person name="Castillo D."/>
            <person name="Jorgensen J."/>
            <person name="Middelboe M."/>
        </authorList>
    </citation>
    <scope>NUCLEOTIDE SEQUENCE [LARGE SCALE GENOMIC DNA]</scope>
    <source>
        <strain evidence="1 2">FPS-R7</strain>
    </source>
</reference>
<sequence>MSNATIDLLDKHLKRKTLKALSLNDNHTKHQLSVEHLINSDKECFDFDNFDKKNCTVDALEFSLDTYYLIEFKDERVYNFSHNWQKTMEIISKVFQSINEIIKLYLKNNISKIEFYSKKIEVVVVFSSLKSTDFNDFKTLQTILTEKYGNFFEIDILNEKMFIEDYLNTNKVGI</sequence>
<dbReference type="AlphaFoldDB" id="A0A7U2NGI6"/>
<dbReference type="Proteomes" id="UP000596329">
    <property type="component" value="Chromosome"/>
</dbReference>